<organism evidence="1 2">
    <name type="scientific">Tanacetum coccineum</name>
    <dbReference type="NCBI Taxonomy" id="301880"/>
    <lineage>
        <taxon>Eukaryota</taxon>
        <taxon>Viridiplantae</taxon>
        <taxon>Streptophyta</taxon>
        <taxon>Embryophyta</taxon>
        <taxon>Tracheophyta</taxon>
        <taxon>Spermatophyta</taxon>
        <taxon>Magnoliopsida</taxon>
        <taxon>eudicotyledons</taxon>
        <taxon>Gunneridae</taxon>
        <taxon>Pentapetalae</taxon>
        <taxon>asterids</taxon>
        <taxon>campanulids</taxon>
        <taxon>Asterales</taxon>
        <taxon>Asteraceae</taxon>
        <taxon>Asteroideae</taxon>
        <taxon>Anthemideae</taxon>
        <taxon>Anthemidinae</taxon>
        <taxon>Tanacetum</taxon>
    </lineage>
</organism>
<dbReference type="EMBL" id="BQNB010009488">
    <property type="protein sequence ID" value="GJS64219.1"/>
    <property type="molecule type" value="Genomic_DNA"/>
</dbReference>
<reference evidence="1" key="2">
    <citation type="submission" date="2022-01" db="EMBL/GenBank/DDBJ databases">
        <authorList>
            <person name="Yamashiro T."/>
            <person name="Shiraishi A."/>
            <person name="Satake H."/>
            <person name="Nakayama K."/>
        </authorList>
    </citation>
    <scope>NUCLEOTIDE SEQUENCE</scope>
</reference>
<evidence type="ECO:0000313" key="2">
    <source>
        <dbReference type="Proteomes" id="UP001151760"/>
    </source>
</evidence>
<proteinExistence type="predicted"/>
<comment type="caution">
    <text evidence="1">The sequence shown here is derived from an EMBL/GenBank/DDBJ whole genome shotgun (WGS) entry which is preliminary data.</text>
</comment>
<dbReference type="Proteomes" id="UP001151760">
    <property type="component" value="Unassembled WGS sequence"/>
</dbReference>
<keyword evidence="2" id="KW-1185">Reference proteome</keyword>
<accession>A0ABQ4XG14</accession>
<name>A0ABQ4XG14_9ASTR</name>
<reference evidence="1" key="1">
    <citation type="journal article" date="2022" name="Int. J. Mol. Sci.">
        <title>Draft Genome of Tanacetum Coccineum: Genomic Comparison of Closely Related Tanacetum-Family Plants.</title>
        <authorList>
            <person name="Yamashiro T."/>
            <person name="Shiraishi A."/>
            <person name="Nakayama K."/>
            <person name="Satake H."/>
        </authorList>
    </citation>
    <scope>NUCLEOTIDE SEQUENCE</scope>
</reference>
<sequence length="77" mass="8649">MDVSRLKETNLIEFRVLDAEIQVVDPEIQVMDEAVDDPDVEENLVAVEEMVRIIGTVATATKQEAINTDMEQLTIAF</sequence>
<evidence type="ECO:0000313" key="1">
    <source>
        <dbReference type="EMBL" id="GJS64219.1"/>
    </source>
</evidence>
<gene>
    <name evidence="1" type="ORF">Tco_0678783</name>
</gene>
<protein>
    <submittedName>
        <fullName evidence="1">Uncharacterized protein</fullName>
    </submittedName>
</protein>